<protein>
    <submittedName>
        <fullName evidence="2">Uncharacterized protein</fullName>
    </submittedName>
</protein>
<evidence type="ECO:0000313" key="2">
    <source>
        <dbReference type="EnsemblPlants" id="ONIVA10G13380.1"/>
    </source>
</evidence>
<dbReference type="HOGENOM" id="CLU_2296224_0_0_1"/>
<accession>A0A0E0ITJ8</accession>
<name>A0A0E0ITJ8_ORYNI</name>
<dbReference type="EnsemblPlants" id="ONIVA10G13380.1">
    <property type="protein sequence ID" value="ONIVA10G13380.1"/>
    <property type="gene ID" value="ONIVA10G13380"/>
</dbReference>
<feature type="region of interest" description="Disordered" evidence="1">
    <location>
        <begin position="1"/>
        <end position="71"/>
    </location>
</feature>
<reference evidence="2" key="1">
    <citation type="submission" date="2015-04" db="UniProtKB">
        <authorList>
            <consortium name="EnsemblPlants"/>
        </authorList>
    </citation>
    <scope>IDENTIFICATION</scope>
    <source>
        <strain evidence="2">SL10</strain>
    </source>
</reference>
<dbReference type="Proteomes" id="UP000006591">
    <property type="component" value="Chromosome 10"/>
</dbReference>
<organism evidence="2">
    <name type="scientific">Oryza nivara</name>
    <name type="common">Indian wild rice</name>
    <name type="synonym">Oryza sativa f. spontanea</name>
    <dbReference type="NCBI Taxonomy" id="4536"/>
    <lineage>
        <taxon>Eukaryota</taxon>
        <taxon>Viridiplantae</taxon>
        <taxon>Streptophyta</taxon>
        <taxon>Embryophyta</taxon>
        <taxon>Tracheophyta</taxon>
        <taxon>Spermatophyta</taxon>
        <taxon>Magnoliopsida</taxon>
        <taxon>Liliopsida</taxon>
        <taxon>Poales</taxon>
        <taxon>Poaceae</taxon>
        <taxon>BOP clade</taxon>
        <taxon>Oryzoideae</taxon>
        <taxon>Oryzeae</taxon>
        <taxon>Oryzinae</taxon>
        <taxon>Oryza</taxon>
    </lineage>
</organism>
<dbReference type="AlphaFoldDB" id="A0A0E0ITJ8"/>
<sequence>MAGAGWPATGSRRRRPRAVVTRPPAGSAARALPSPPGKGGEEPWPPARPPDLPPVRSLRRREGEEPRAARPACARYRLPMSAYCRRAHHRPACGEGGRRRW</sequence>
<reference evidence="2" key="2">
    <citation type="submission" date="2018-04" db="EMBL/GenBank/DDBJ databases">
        <title>OnivRS2 (Oryza nivara Reference Sequence Version 2).</title>
        <authorList>
            <person name="Zhang J."/>
            <person name="Kudrna D."/>
            <person name="Lee S."/>
            <person name="Talag J."/>
            <person name="Rajasekar S."/>
            <person name="Welchert J."/>
            <person name="Hsing Y.-I."/>
            <person name="Wing R.A."/>
        </authorList>
    </citation>
    <scope>NUCLEOTIDE SEQUENCE [LARGE SCALE GENOMIC DNA]</scope>
</reference>
<evidence type="ECO:0000256" key="1">
    <source>
        <dbReference type="SAM" id="MobiDB-lite"/>
    </source>
</evidence>
<keyword evidence="3" id="KW-1185">Reference proteome</keyword>
<evidence type="ECO:0000313" key="3">
    <source>
        <dbReference type="Proteomes" id="UP000006591"/>
    </source>
</evidence>
<proteinExistence type="predicted"/>
<feature type="compositionally biased region" description="Pro residues" evidence="1">
    <location>
        <begin position="43"/>
        <end position="53"/>
    </location>
</feature>
<dbReference type="Gramene" id="ONIVA10G13380.1">
    <property type="protein sequence ID" value="ONIVA10G13380.1"/>
    <property type="gene ID" value="ONIVA10G13380"/>
</dbReference>